<dbReference type="PANTHER" id="PTHR43685">
    <property type="entry name" value="GLYCOSYLTRANSFERASE"/>
    <property type="match status" value="1"/>
</dbReference>
<evidence type="ECO:0000313" key="3">
    <source>
        <dbReference type="Proteomes" id="UP000196118"/>
    </source>
</evidence>
<dbReference type="EMBL" id="CP021474">
    <property type="protein sequence ID" value="ARW20154.1"/>
    <property type="molecule type" value="Genomic_DNA"/>
</dbReference>
<dbReference type="InterPro" id="IPR001173">
    <property type="entry name" value="Glyco_trans_2-like"/>
</dbReference>
<proteinExistence type="predicted"/>
<protein>
    <submittedName>
        <fullName evidence="2">Putative glycosyltransferase YfnE</fullName>
    </submittedName>
</protein>
<dbReference type="PANTHER" id="PTHR43685:SF2">
    <property type="entry name" value="GLYCOSYLTRANSFERASE 2-LIKE DOMAIN-CONTAINING PROTEIN"/>
    <property type="match status" value="1"/>
</dbReference>
<evidence type="ECO:0000313" key="2">
    <source>
        <dbReference type="EMBL" id="ARW20154.1"/>
    </source>
</evidence>
<feature type="domain" description="Glycosyltransferase 2-like" evidence="1">
    <location>
        <begin position="6"/>
        <end position="137"/>
    </location>
</feature>
<organism evidence="2 3">
    <name type="scientific">Pediococcus pentosaceus</name>
    <dbReference type="NCBI Taxonomy" id="1255"/>
    <lineage>
        <taxon>Bacteria</taxon>
        <taxon>Bacillati</taxon>
        <taxon>Bacillota</taxon>
        <taxon>Bacilli</taxon>
        <taxon>Lactobacillales</taxon>
        <taxon>Lactobacillaceae</taxon>
        <taxon>Pediococcus</taxon>
    </lineage>
</organism>
<accession>A0A1Y0VRQ9</accession>
<dbReference type="SUPFAM" id="SSF53448">
    <property type="entry name" value="Nucleotide-diphospho-sugar transferases"/>
    <property type="match status" value="1"/>
</dbReference>
<reference evidence="2 3" key="1">
    <citation type="submission" date="2017-05" db="EMBL/GenBank/DDBJ databases">
        <title>Genome sequence of Pediococcus pentosaceus strain SRCM100892.</title>
        <authorList>
            <person name="Cho S.H."/>
        </authorList>
    </citation>
    <scope>NUCLEOTIDE SEQUENCE [LARGE SCALE GENOMIC DNA]</scope>
    <source>
        <strain evidence="2 3">SRCM100892</strain>
    </source>
</reference>
<dbReference type="InterPro" id="IPR050834">
    <property type="entry name" value="Glycosyltransf_2"/>
</dbReference>
<dbReference type="RefSeq" id="WP_248913117.1">
    <property type="nucleotide sequence ID" value="NZ_CP085178.1"/>
</dbReference>
<dbReference type="Gene3D" id="3.90.550.10">
    <property type="entry name" value="Spore Coat Polysaccharide Biosynthesis Protein SpsA, Chain A"/>
    <property type="match status" value="1"/>
</dbReference>
<dbReference type="GO" id="GO:0016740">
    <property type="term" value="F:transferase activity"/>
    <property type="evidence" value="ECO:0007669"/>
    <property type="project" value="UniProtKB-KW"/>
</dbReference>
<evidence type="ECO:0000259" key="1">
    <source>
        <dbReference type="Pfam" id="PF00535"/>
    </source>
</evidence>
<dbReference type="CDD" id="cd00761">
    <property type="entry name" value="Glyco_tranf_GTA_type"/>
    <property type="match status" value="1"/>
</dbReference>
<keyword evidence="2" id="KW-0808">Transferase</keyword>
<dbReference type="Proteomes" id="UP000196118">
    <property type="component" value="Chromosome"/>
</dbReference>
<sequence length="332" mass="38917">MNLKISIIVPAYNLEKYISKTLDSLRKQTFDNFEVYIIDDASTDKTVENVERFCEIDKRFNLIKLPQNGGISHARNVGIQVAKGDYIIFVDGDDSLSRNALKKLNHEISVSNERIDAVYFNLKVVSDGDNTVTVREKRYEKNRVKDGILDTKQALWALFSNKIKHTTPTYLFRLDILKNNDINFPEDRDYGEDFATIYRILAKSKNIKIISDRLYLYTQRVGSATHTYNIKYAQDNLKTVREIESFLKKNSQFQFLKNNKDLYLVPRLITSLSIVSKIKNKNTEEFTLTKDIEKMINKRAILFLSKKYSLEVKFKILLNKIHLLKYVFYFKR</sequence>
<gene>
    <name evidence="2" type="ORF">S100892_01610</name>
</gene>
<dbReference type="Pfam" id="PF00535">
    <property type="entry name" value="Glycos_transf_2"/>
    <property type="match status" value="1"/>
</dbReference>
<dbReference type="AlphaFoldDB" id="A0A1Y0VRQ9"/>
<dbReference type="InterPro" id="IPR029044">
    <property type="entry name" value="Nucleotide-diphossugar_trans"/>
</dbReference>
<name>A0A1Y0VRQ9_PEDPE</name>